<accession>A0ABV6SB25</accession>
<organism evidence="2 3">
    <name type="scientific">Novosphingobium clariflavum</name>
    <dbReference type="NCBI Taxonomy" id="2029884"/>
    <lineage>
        <taxon>Bacteria</taxon>
        <taxon>Pseudomonadati</taxon>
        <taxon>Pseudomonadota</taxon>
        <taxon>Alphaproteobacteria</taxon>
        <taxon>Sphingomonadales</taxon>
        <taxon>Sphingomonadaceae</taxon>
        <taxon>Novosphingobium</taxon>
    </lineage>
</organism>
<keyword evidence="3" id="KW-1185">Reference proteome</keyword>
<feature type="compositionally biased region" description="Low complexity" evidence="1">
    <location>
        <begin position="69"/>
        <end position="87"/>
    </location>
</feature>
<dbReference type="RefSeq" id="WP_267222500.1">
    <property type="nucleotide sequence ID" value="NZ_JAPCWC010000016.1"/>
</dbReference>
<evidence type="ECO:0000313" key="3">
    <source>
        <dbReference type="Proteomes" id="UP001589858"/>
    </source>
</evidence>
<dbReference type="EMBL" id="JBHLTM010000070">
    <property type="protein sequence ID" value="MFC0686466.1"/>
    <property type="molecule type" value="Genomic_DNA"/>
</dbReference>
<proteinExistence type="predicted"/>
<feature type="region of interest" description="Disordered" evidence="1">
    <location>
        <begin position="50"/>
        <end position="90"/>
    </location>
</feature>
<protein>
    <submittedName>
        <fullName evidence="2">Uncharacterized protein</fullName>
    </submittedName>
</protein>
<evidence type="ECO:0000256" key="1">
    <source>
        <dbReference type="SAM" id="MobiDB-lite"/>
    </source>
</evidence>
<reference evidence="2 3" key="1">
    <citation type="submission" date="2024-09" db="EMBL/GenBank/DDBJ databases">
        <authorList>
            <person name="Sun Q."/>
            <person name="Mori K."/>
        </authorList>
    </citation>
    <scope>NUCLEOTIDE SEQUENCE [LARGE SCALE GENOMIC DNA]</scope>
    <source>
        <strain evidence="2 3">CICC 11035S</strain>
    </source>
</reference>
<evidence type="ECO:0000313" key="2">
    <source>
        <dbReference type="EMBL" id="MFC0686466.1"/>
    </source>
</evidence>
<sequence>MPQASPQADPRLNQWQYRFDAVNRALSEGKRQGESAADYQTRQQQLVQALRELQTNKPTGSASTGGPQGQPNQPTPQQQQQQAPASGGMLGGLYDYIARAMGGAGQ</sequence>
<name>A0ABV6SB25_9SPHN</name>
<gene>
    <name evidence="2" type="ORF">ACFFF8_17925</name>
</gene>
<dbReference type="Proteomes" id="UP001589858">
    <property type="component" value="Unassembled WGS sequence"/>
</dbReference>
<comment type="caution">
    <text evidence="2">The sequence shown here is derived from an EMBL/GenBank/DDBJ whole genome shotgun (WGS) entry which is preliminary data.</text>
</comment>
<feature type="compositionally biased region" description="Polar residues" evidence="1">
    <location>
        <begin position="50"/>
        <end position="62"/>
    </location>
</feature>